<dbReference type="CDD" id="cd05466">
    <property type="entry name" value="PBP2_LTTR_substrate"/>
    <property type="match status" value="1"/>
</dbReference>
<dbReference type="Gene3D" id="3.40.190.290">
    <property type="match status" value="1"/>
</dbReference>
<dbReference type="PANTHER" id="PTHR30126:SF40">
    <property type="entry name" value="HTH-TYPE TRANSCRIPTIONAL REGULATOR GLTR"/>
    <property type="match status" value="1"/>
</dbReference>
<evidence type="ECO:0000256" key="4">
    <source>
        <dbReference type="ARBA" id="ARBA00023163"/>
    </source>
</evidence>
<dbReference type="InterPro" id="IPR036388">
    <property type="entry name" value="WH-like_DNA-bd_sf"/>
</dbReference>
<dbReference type="InterPro" id="IPR036390">
    <property type="entry name" value="WH_DNA-bd_sf"/>
</dbReference>
<evidence type="ECO:0000256" key="3">
    <source>
        <dbReference type="ARBA" id="ARBA00023125"/>
    </source>
</evidence>
<keyword evidence="2" id="KW-0805">Transcription regulation</keyword>
<name>A0A2H3KK52_9CHLR</name>
<dbReference type="FunFam" id="1.10.10.10:FF:000001">
    <property type="entry name" value="LysR family transcriptional regulator"/>
    <property type="match status" value="1"/>
</dbReference>
<dbReference type="GO" id="GO:0000976">
    <property type="term" value="F:transcription cis-regulatory region binding"/>
    <property type="evidence" value="ECO:0007669"/>
    <property type="project" value="TreeGrafter"/>
</dbReference>
<dbReference type="Gene3D" id="1.10.10.10">
    <property type="entry name" value="Winged helix-like DNA-binding domain superfamily/Winged helix DNA-binding domain"/>
    <property type="match status" value="1"/>
</dbReference>
<comment type="similarity">
    <text evidence="1">Belongs to the LysR transcriptional regulatory family.</text>
</comment>
<dbReference type="PANTHER" id="PTHR30126">
    <property type="entry name" value="HTH-TYPE TRANSCRIPTIONAL REGULATOR"/>
    <property type="match status" value="1"/>
</dbReference>
<feature type="domain" description="HTH lysR-type" evidence="5">
    <location>
        <begin position="1"/>
        <end position="60"/>
    </location>
</feature>
<evidence type="ECO:0000259" key="5">
    <source>
        <dbReference type="PROSITE" id="PS50931"/>
    </source>
</evidence>
<proteinExistence type="inferred from homology"/>
<dbReference type="Pfam" id="PF00126">
    <property type="entry name" value="HTH_1"/>
    <property type="match status" value="1"/>
</dbReference>
<dbReference type="OrthoDB" id="9778774at2"/>
<keyword evidence="4" id="KW-0804">Transcription</keyword>
<evidence type="ECO:0000313" key="6">
    <source>
        <dbReference type="EMBL" id="PDV97563.1"/>
    </source>
</evidence>
<comment type="caution">
    <text evidence="6">The sequence shown here is derived from an EMBL/GenBank/DDBJ whole genome shotgun (WGS) entry which is preliminary data.</text>
</comment>
<dbReference type="InterPro" id="IPR000847">
    <property type="entry name" value="LysR_HTH_N"/>
</dbReference>
<dbReference type="PROSITE" id="PS50931">
    <property type="entry name" value="HTH_LYSR"/>
    <property type="match status" value="1"/>
</dbReference>
<dbReference type="Pfam" id="PF03466">
    <property type="entry name" value="LysR_substrate"/>
    <property type="match status" value="1"/>
</dbReference>
<keyword evidence="3" id="KW-0238">DNA-binding</keyword>
<keyword evidence="7" id="KW-1185">Reference proteome</keyword>
<evidence type="ECO:0000313" key="7">
    <source>
        <dbReference type="Proteomes" id="UP000220922"/>
    </source>
</evidence>
<accession>A0A2H3KK52</accession>
<dbReference type="PRINTS" id="PR00039">
    <property type="entry name" value="HTHLYSR"/>
</dbReference>
<dbReference type="SUPFAM" id="SSF53850">
    <property type="entry name" value="Periplasmic binding protein-like II"/>
    <property type="match status" value="1"/>
</dbReference>
<reference evidence="6 7" key="1">
    <citation type="submission" date="2016-05" db="EMBL/GenBank/DDBJ databases">
        <authorList>
            <person name="Lavstsen T."/>
            <person name="Jespersen J.S."/>
        </authorList>
    </citation>
    <scope>NUCLEOTIDE SEQUENCE [LARGE SCALE GENOMIC DNA]</scope>
    <source>
        <strain evidence="6 7">B7-9</strain>
    </source>
</reference>
<dbReference type="RefSeq" id="WP_097654190.1">
    <property type="nucleotide sequence ID" value="NZ_LYXE01000127.1"/>
</dbReference>
<gene>
    <name evidence="6" type="ORF">A9Q02_03665</name>
</gene>
<dbReference type="GO" id="GO:0003700">
    <property type="term" value="F:DNA-binding transcription factor activity"/>
    <property type="evidence" value="ECO:0007669"/>
    <property type="project" value="InterPro"/>
</dbReference>
<organism evidence="6 7">
    <name type="scientific">Candidatus Chloroploca asiatica</name>
    <dbReference type="NCBI Taxonomy" id="1506545"/>
    <lineage>
        <taxon>Bacteria</taxon>
        <taxon>Bacillati</taxon>
        <taxon>Chloroflexota</taxon>
        <taxon>Chloroflexia</taxon>
        <taxon>Chloroflexales</taxon>
        <taxon>Chloroflexineae</taxon>
        <taxon>Oscillochloridaceae</taxon>
        <taxon>Candidatus Chloroploca</taxon>
    </lineage>
</organism>
<sequence length="307" mass="33575">MLNTFHLRTFLAVVDTGSYSAAALALHMTQPAVSQQIRALEEQLGEIKLFRRVGKRMVPTHAGEELLTNARDLVQLAERAEQTILALKGQVAGRIVVGCTANSGERLLPRLLADFHTRFPAVHLELIIAPADSLLDALGEREITLIVLEEQQRRRGLDLVELGSENLVLVGATGSPLLKQAQVPPGILREQPLILPRQGSPLRRTIEEGLRKRSVLPADLHPVLETDSATGVLQSVRAGLGLAFVPKICLPSRSDGVGTIDLAGPPLHQDWFLIRIRERGQPRAVQELYDYMLSPVARTILSKAGLT</sequence>
<evidence type="ECO:0000256" key="2">
    <source>
        <dbReference type="ARBA" id="ARBA00023015"/>
    </source>
</evidence>
<dbReference type="SUPFAM" id="SSF46785">
    <property type="entry name" value="Winged helix' DNA-binding domain"/>
    <property type="match status" value="1"/>
</dbReference>
<dbReference type="Proteomes" id="UP000220922">
    <property type="component" value="Unassembled WGS sequence"/>
</dbReference>
<dbReference type="EMBL" id="LYXE01000127">
    <property type="protein sequence ID" value="PDV97563.1"/>
    <property type="molecule type" value="Genomic_DNA"/>
</dbReference>
<protein>
    <submittedName>
        <fullName evidence="6">LysR family transcriptional regulator</fullName>
    </submittedName>
</protein>
<dbReference type="AlphaFoldDB" id="A0A2H3KK52"/>
<dbReference type="InterPro" id="IPR005119">
    <property type="entry name" value="LysR_subst-bd"/>
</dbReference>
<evidence type="ECO:0000256" key="1">
    <source>
        <dbReference type="ARBA" id="ARBA00009437"/>
    </source>
</evidence>